<evidence type="ECO:0000313" key="2">
    <source>
        <dbReference type="EMBL" id="QDZ41648.1"/>
    </source>
</evidence>
<reference evidence="2" key="1">
    <citation type="submission" date="2019-08" db="EMBL/GenBank/DDBJ databases">
        <title>Carotenoids and Carotenoid Binding Proteins in the Halophilic Cyanobacterium Euhalothece sp. ZM00.</title>
        <authorList>
            <person name="Cho S.M."/>
            <person name="Song J.Y."/>
            <person name="Park Y.-I."/>
        </authorList>
    </citation>
    <scope>NUCLEOTIDE SEQUENCE [LARGE SCALE GENOMIC DNA]</scope>
    <source>
        <strain evidence="2">Z-M001</strain>
        <plasmid evidence="2">pEu2</plasmid>
    </source>
</reference>
<keyword evidence="3" id="KW-1185">Reference proteome</keyword>
<sequence>MNKRERNRLIKQISHASGIAQYALKQKMTDEEVSEAAKNLKVLALIKSANTYNRYCQAQKTKEANDKLKAFLDPKNSEIISAGKWLLNALSKEGKERQNTLLEKDLVHKEDYNATTSDLRDTISTIENVARESTQQSAEKIRILEKRIDTLQKQLSSIQKYIQNNYGAQVWKDIRSKFISKV</sequence>
<dbReference type="EMBL" id="CP042328">
    <property type="protein sequence ID" value="QDZ41648.1"/>
    <property type="molecule type" value="Genomic_DNA"/>
</dbReference>
<evidence type="ECO:0000313" key="3">
    <source>
        <dbReference type="Proteomes" id="UP000318453"/>
    </source>
</evidence>
<geneLocation type="plasmid" evidence="3">
    <name>peu2</name>
</geneLocation>
<accession>A0A5B8NRJ5</accession>
<dbReference type="AlphaFoldDB" id="A0A5B8NRJ5"/>
<dbReference type="Proteomes" id="UP000318453">
    <property type="component" value="Plasmid pEu2"/>
</dbReference>
<organism evidence="2 3">
    <name type="scientific">Euhalothece natronophila Z-M001</name>
    <dbReference type="NCBI Taxonomy" id="522448"/>
    <lineage>
        <taxon>Bacteria</taxon>
        <taxon>Bacillati</taxon>
        <taxon>Cyanobacteriota</taxon>
        <taxon>Cyanophyceae</taxon>
        <taxon>Oscillatoriophycideae</taxon>
        <taxon>Chroococcales</taxon>
        <taxon>Halothecacae</taxon>
        <taxon>Halothece cluster</taxon>
        <taxon>Euhalothece</taxon>
    </lineage>
</organism>
<feature type="coiled-coil region" evidence="1">
    <location>
        <begin position="134"/>
        <end position="161"/>
    </location>
</feature>
<keyword evidence="2" id="KW-0614">Plasmid</keyword>
<name>A0A5B8NRJ5_9CHRO</name>
<dbReference type="KEGG" id="enn:FRE64_16880"/>
<dbReference type="RefSeq" id="WP_146297580.1">
    <property type="nucleotide sequence ID" value="NZ_CP042328.1"/>
</dbReference>
<protein>
    <submittedName>
        <fullName evidence="2">Uncharacterized protein</fullName>
    </submittedName>
</protein>
<gene>
    <name evidence="2" type="ORF">FRE64_16880</name>
</gene>
<keyword evidence="1" id="KW-0175">Coiled coil</keyword>
<dbReference type="OrthoDB" id="425172at2"/>
<evidence type="ECO:0000256" key="1">
    <source>
        <dbReference type="SAM" id="Coils"/>
    </source>
</evidence>
<proteinExistence type="predicted"/>